<feature type="domain" description="Glucose-methanol-choline oxidoreductase N-terminal" evidence="2">
    <location>
        <begin position="57"/>
        <end position="358"/>
    </location>
</feature>
<feature type="domain" description="Glucose-methanol-choline oxidoreductase C-terminal" evidence="3">
    <location>
        <begin position="458"/>
        <end position="601"/>
    </location>
</feature>
<gene>
    <name evidence="4" type="ORF">Zmor_015496</name>
</gene>
<dbReference type="EMBL" id="JALNTZ010000004">
    <property type="protein sequence ID" value="KAJ3656416.1"/>
    <property type="molecule type" value="Genomic_DNA"/>
</dbReference>
<dbReference type="InterPro" id="IPR012132">
    <property type="entry name" value="GMC_OxRdtase"/>
</dbReference>
<dbReference type="AlphaFoldDB" id="A0AA38IJH9"/>
<evidence type="ECO:0000259" key="2">
    <source>
        <dbReference type="Pfam" id="PF00732"/>
    </source>
</evidence>
<dbReference type="Gene3D" id="3.50.50.60">
    <property type="entry name" value="FAD/NAD(P)-binding domain"/>
    <property type="match status" value="1"/>
</dbReference>
<accession>A0AA38IJH9</accession>
<dbReference type="Proteomes" id="UP001168821">
    <property type="component" value="Unassembled WGS sequence"/>
</dbReference>
<dbReference type="SUPFAM" id="SSF54373">
    <property type="entry name" value="FAD-linked reductases, C-terminal domain"/>
    <property type="match status" value="1"/>
</dbReference>
<dbReference type="GO" id="GO:0016614">
    <property type="term" value="F:oxidoreductase activity, acting on CH-OH group of donors"/>
    <property type="evidence" value="ECO:0007669"/>
    <property type="project" value="InterPro"/>
</dbReference>
<dbReference type="Pfam" id="PF00732">
    <property type="entry name" value="GMC_oxred_N"/>
    <property type="match status" value="1"/>
</dbReference>
<evidence type="ECO:0000256" key="1">
    <source>
        <dbReference type="ARBA" id="ARBA00010790"/>
    </source>
</evidence>
<reference evidence="4" key="1">
    <citation type="journal article" date="2023" name="G3 (Bethesda)">
        <title>Whole genome assemblies of Zophobas morio and Tenebrio molitor.</title>
        <authorList>
            <person name="Kaur S."/>
            <person name="Stinson S.A."/>
            <person name="diCenzo G.C."/>
        </authorList>
    </citation>
    <scope>NUCLEOTIDE SEQUENCE</scope>
    <source>
        <strain evidence="4">QUZm001</strain>
    </source>
</reference>
<evidence type="ECO:0000313" key="4">
    <source>
        <dbReference type="EMBL" id="KAJ3656416.1"/>
    </source>
</evidence>
<comment type="caution">
    <text evidence="4">The sequence shown here is derived from an EMBL/GenBank/DDBJ whole genome shotgun (WGS) entry which is preliminary data.</text>
</comment>
<dbReference type="PANTHER" id="PTHR11552">
    <property type="entry name" value="GLUCOSE-METHANOL-CHOLINE GMC OXIDOREDUCTASE"/>
    <property type="match status" value="1"/>
</dbReference>
<dbReference type="Pfam" id="PF05199">
    <property type="entry name" value="GMC_oxred_C"/>
    <property type="match status" value="1"/>
</dbReference>
<dbReference type="InterPro" id="IPR007867">
    <property type="entry name" value="GMC_OxRtase_C"/>
</dbReference>
<dbReference type="SUPFAM" id="SSF51905">
    <property type="entry name" value="FAD/NAD(P)-binding domain"/>
    <property type="match status" value="1"/>
</dbReference>
<evidence type="ECO:0008006" key="6">
    <source>
        <dbReference type="Google" id="ProtNLM"/>
    </source>
</evidence>
<proteinExistence type="inferred from homology"/>
<dbReference type="InterPro" id="IPR036188">
    <property type="entry name" value="FAD/NAD-bd_sf"/>
</dbReference>
<dbReference type="GO" id="GO:0050660">
    <property type="term" value="F:flavin adenine dinucleotide binding"/>
    <property type="evidence" value="ECO:0007669"/>
    <property type="project" value="InterPro"/>
</dbReference>
<dbReference type="PIRSF" id="PIRSF000137">
    <property type="entry name" value="Alcohol_oxidase"/>
    <property type="match status" value="1"/>
</dbReference>
<comment type="similarity">
    <text evidence="1">Belongs to the GMC oxidoreductase family.</text>
</comment>
<dbReference type="Gene3D" id="3.30.560.10">
    <property type="entry name" value="Glucose Oxidase, domain 3"/>
    <property type="match status" value="1"/>
</dbReference>
<dbReference type="PANTHER" id="PTHR11552:SF217">
    <property type="entry name" value="GLUCOSE DEHYDROGENASE [FAD, QUINONE]"/>
    <property type="match status" value="1"/>
</dbReference>
<name>A0AA38IJH9_9CUCU</name>
<dbReference type="InterPro" id="IPR000172">
    <property type="entry name" value="GMC_OxRdtase_N"/>
</dbReference>
<keyword evidence="5" id="KW-1185">Reference proteome</keyword>
<evidence type="ECO:0000313" key="5">
    <source>
        <dbReference type="Proteomes" id="UP001168821"/>
    </source>
</evidence>
<protein>
    <recommendedName>
        <fullName evidence="6">Glucose dehydrogenase [acceptor]</fullName>
    </recommendedName>
</protein>
<organism evidence="4 5">
    <name type="scientific">Zophobas morio</name>
    <dbReference type="NCBI Taxonomy" id="2755281"/>
    <lineage>
        <taxon>Eukaryota</taxon>
        <taxon>Metazoa</taxon>
        <taxon>Ecdysozoa</taxon>
        <taxon>Arthropoda</taxon>
        <taxon>Hexapoda</taxon>
        <taxon>Insecta</taxon>
        <taxon>Pterygota</taxon>
        <taxon>Neoptera</taxon>
        <taxon>Endopterygota</taxon>
        <taxon>Coleoptera</taxon>
        <taxon>Polyphaga</taxon>
        <taxon>Cucujiformia</taxon>
        <taxon>Tenebrionidae</taxon>
        <taxon>Zophobas</taxon>
    </lineage>
</organism>
<sequence length="615" mass="66587">MSCGCAAPYIGPSVGDLCYGGTHIVFLSLINALLENKCDLGEMCRRVTPITQPDADYDFVIVGGGAAGSVVAGRLSENPAWKVLLIEAGNDEPPGTQVPSMLGNFLMKPGLDWGYKTEPQEYACLGNNEQRCTWIRAKMLGGCGAINGMMYMRGPPKDYDAWEALGNTGWGYDDVMKYFLMSENNQQVGTLVSEKIHATGGPMSIARFPDHPVLAEDLMAAAQELGYEFVNDINDGNFTGFTIAQAANLNGTRVSSARAFLRPARGRSNLHVMLNSTATKVILDTTEDQKKISAVEFVYDDTTFRVNVNREAILSGGAINSAQILLLSGIGPTEELDKVGIYQVHDLPGVGQNLHNHVAFSVDFNLDLLENTNDLDWAAAVHYFANKQGPMSSTGMSQVSARLTTKYGDQADDNPDLQFFFSGFSASCCRTCNVGELADPESPDSHKVLSISSVNIKPKSRGYVGLHSTDPLDAPLMQPNYLQDPDDVKILIEGVRVAQSLANTTVLKEKYGIELIKADYGDCEEQYTYDSDEFWECAIRYGTGPENHQAGACKMGPASDPLAVVDPELQVYGIEGLRVADASIMPAVVSGNPHGTIVMIGERAADFIKQKYSSV</sequence>
<evidence type="ECO:0000259" key="3">
    <source>
        <dbReference type="Pfam" id="PF05199"/>
    </source>
</evidence>